<keyword evidence="2" id="KW-1185">Reference proteome</keyword>
<name>U4TQY9_9LACO</name>
<dbReference type="STRING" id="1231336.L248_0328"/>
<dbReference type="EMBL" id="KI271582">
    <property type="protein sequence ID" value="ERL66649.1"/>
    <property type="molecule type" value="Genomic_DNA"/>
</dbReference>
<dbReference type="AlphaFoldDB" id="U4TQY9"/>
<dbReference type="Proteomes" id="UP000030647">
    <property type="component" value="Unassembled WGS sequence"/>
</dbReference>
<protein>
    <submittedName>
        <fullName evidence="1">Uncharacterized protein</fullName>
    </submittedName>
</protein>
<evidence type="ECO:0000313" key="2">
    <source>
        <dbReference type="Proteomes" id="UP000030647"/>
    </source>
</evidence>
<organism evidence="1 2">
    <name type="scientific">Schleiferilactobacillus shenzhenensis LY-73</name>
    <dbReference type="NCBI Taxonomy" id="1231336"/>
    <lineage>
        <taxon>Bacteria</taxon>
        <taxon>Bacillati</taxon>
        <taxon>Bacillota</taxon>
        <taxon>Bacilli</taxon>
        <taxon>Lactobacillales</taxon>
        <taxon>Lactobacillaceae</taxon>
        <taxon>Schleiferilactobacillus</taxon>
    </lineage>
</organism>
<proteinExistence type="predicted"/>
<evidence type="ECO:0000313" key="1">
    <source>
        <dbReference type="EMBL" id="ERL66649.1"/>
    </source>
</evidence>
<gene>
    <name evidence="1" type="ORF">L248_0328</name>
</gene>
<reference evidence="2" key="1">
    <citation type="journal article" date="2013" name="Genome Announc.">
        <title>Whole-Genome Sequencing of Lactobacillus shenzhenensis Strain LY-73T.</title>
        <authorList>
            <person name="Lin Z."/>
            <person name="Liu Z."/>
            <person name="Yang R."/>
            <person name="Zou Y."/>
            <person name="Wan D."/>
            <person name="Chen J."/>
            <person name="Guo M."/>
            <person name="Zhao J."/>
            <person name="Fang C."/>
            <person name="Yang R."/>
            <person name="Liu F."/>
        </authorList>
    </citation>
    <scope>NUCLEOTIDE SEQUENCE [LARGE SCALE GENOMIC DNA]</scope>
    <source>
        <strain evidence="2">LY-73</strain>
    </source>
</reference>
<sequence length="56" mass="6344">MTIRFFLMSKFAADAKTGMYYWCFSPRRFLASPAIASWTATMAPMAKNSSSNHIMV</sequence>
<accession>U4TQY9</accession>
<dbReference type="HOGENOM" id="CLU_3008720_0_0_9"/>